<dbReference type="AlphaFoldDB" id="A0A1Y5RAK0"/>
<comment type="cofactor">
    <cofactor evidence="1">
        <name>FAD</name>
        <dbReference type="ChEBI" id="CHEBI:57692"/>
    </cofactor>
</comment>
<evidence type="ECO:0000256" key="3">
    <source>
        <dbReference type="ARBA" id="ARBA00022827"/>
    </source>
</evidence>
<dbReference type="InterPro" id="IPR050493">
    <property type="entry name" value="FAD-dep_Monooxygenase_BioMet"/>
</dbReference>
<keyword evidence="8" id="KW-1185">Reference proteome</keyword>
<dbReference type="PANTHER" id="PTHR13789:SF318">
    <property type="entry name" value="GERANYLGERANYL DIPHOSPHATE REDUCTASE"/>
    <property type="match status" value="1"/>
</dbReference>
<evidence type="ECO:0000256" key="2">
    <source>
        <dbReference type="ARBA" id="ARBA00022630"/>
    </source>
</evidence>
<evidence type="ECO:0000313" key="8">
    <source>
        <dbReference type="Proteomes" id="UP000193409"/>
    </source>
</evidence>
<dbReference type="InterPro" id="IPR036188">
    <property type="entry name" value="FAD/NAD-bd_sf"/>
</dbReference>
<organism evidence="7 8">
    <name type="scientific">Pseudoruegeria aquimaris</name>
    <dbReference type="NCBI Taxonomy" id="393663"/>
    <lineage>
        <taxon>Bacteria</taxon>
        <taxon>Pseudomonadati</taxon>
        <taxon>Pseudomonadota</taxon>
        <taxon>Alphaproteobacteria</taxon>
        <taxon>Rhodobacterales</taxon>
        <taxon>Roseobacteraceae</taxon>
        <taxon>Pseudoruegeria</taxon>
    </lineage>
</organism>
<evidence type="ECO:0000256" key="1">
    <source>
        <dbReference type="ARBA" id="ARBA00001974"/>
    </source>
</evidence>
<sequence length="393" mass="42421">MLIGQKITILGAGIAGLSAALALSLRGARVTVLEQAEEIREVGAGIQISPNGFAVLNALGVGGELKARAVRAQAVELRDYRAGRQVMRVDLTKLPEGQDYFFVHRSDLVEVLAAAARAAGARIRLLQQVESIEDHGAAGFCVRTALGGEHCAPILLGADGVHSRVRSFLNGPAAPFFTGQVAWRATIPAAPPITERRVRVYMGPRRHVVMYPLRGGQLMNVVAVQERAAWTAESWTQEDTPENLAAAFADFTGEVRDWLGRIEQVHQWGLFRHPVAQTWYRGNAAILGDAAHPTLPFLAQGACMALEDAWVLAECLAGAEAPEQGFAAYHAKRIKRVPRVIEAANRNAFRYHLSFPPLRLAAHTALRLAGTLAPGAAVKQFDWLYGLDVTAAG</sequence>
<feature type="domain" description="FAD-binding" evidence="6">
    <location>
        <begin position="7"/>
        <end position="343"/>
    </location>
</feature>
<protein>
    <submittedName>
        <fullName evidence="7">3-hydroxybenzoate 6-hydroxylase 1</fullName>
        <ecNumber evidence="7">1.14.13.24</ecNumber>
    </submittedName>
</protein>
<evidence type="ECO:0000256" key="4">
    <source>
        <dbReference type="ARBA" id="ARBA00023002"/>
    </source>
</evidence>
<keyword evidence="3" id="KW-0274">FAD</keyword>
<evidence type="ECO:0000256" key="5">
    <source>
        <dbReference type="ARBA" id="ARBA00023033"/>
    </source>
</evidence>
<dbReference type="Gene3D" id="3.50.50.60">
    <property type="entry name" value="FAD/NAD(P)-binding domain"/>
    <property type="match status" value="1"/>
</dbReference>
<dbReference type="PANTHER" id="PTHR13789">
    <property type="entry name" value="MONOOXYGENASE"/>
    <property type="match status" value="1"/>
</dbReference>
<evidence type="ECO:0000259" key="6">
    <source>
        <dbReference type="Pfam" id="PF01494"/>
    </source>
</evidence>
<dbReference type="EC" id="1.14.13.24" evidence="7"/>
<evidence type="ECO:0000313" key="7">
    <source>
        <dbReference type="EMBL" id="SLN12903.1"/>
    </source>
</evidence>
<proteinExistence type="predicted"/>
<keyword evidence="2" id="KW-0285">Flavoprotein</keyword>
<reference evidence="7 8" key="1">
    <citation type="submission" date="2017-03" db="EMBL/GenBank/DDBJ databases">
        <authorList>
            <person name="Afonso C.L."/>
            <person name="Miller P.J."/>
            <person name="Scott M.A."/>
            <person name="Spackman E."/>
            <person name="Goraichik I."/>
            <person name="Dimitrov K.M."/>
            <person name="Suarez D.L."/>
            <person name="Swayne D.E."/>
        </authorList>
    </citation>
    <scope>NUCLEOTIDE SEQUENCE [LARGE SCALE GENOMIC DNA]</scope>
    <source>
        <strain evidence="7 8">CECT 7680</strain>
    </source>
</reference>
<dbReference type="InterPro" id="IPR002938">
    <property type="entry name" value="FAD-bd"/>
</dbReference>
<dbReference type="PRINTS" id="PR00420">
    <property type="entry name" value="RNGMNOXGNASE"/>
</dbReference>
<gene>
    <name evidence="7" type="primary">xlnD</name>
    <name evidence="7" type="ORF">PSA7680_00219</name>
</gene>
<keyword evidence="4 7" id="KW-0560">Oxidoreductase</keyword>
<dbReference type="SUPFAM" id="SSF54373">
    <property type="entry name" value="FAD-linked reductases, C-terminal domain"/>
    <property type="match status" value="1"/>
</dbReference>
<dbReference type="Proteomes" id="UP000193409">
    <property type="component" value="Unassembled WGS sequence"/>
</dbReference>
<dbReference type="Pfam" id="PF01494">
    <property type="entry name" value="FAD_binding_3"/>
    <property type="match status" value="1"/>
</dbReference>
<dbReference type="GO" id="GO:0071949">
    <property type="term" value="F:FAD binding"/>
    <property type="evidence" value="ECO:0007669"/>
    <property type="project" value="InterPro"/>
</dbReference>
<name>A0A1Y5RAK0_9RHOB</name>
<dbReference type="SUPFAM" id="SSF51905">
    <property type="entry name" value="FAD/NAD(P)-binding domain"/>
    <property type="match status" value="1"/>
</dbReference>
<dbReference type="EMBL" id="FWFQ01000001">
    <property type="protein sequence ID" value="SLN12903.1"/>
    <property type="molecule type" value="Genomic_DNA"/>
</dbReference>
<accession>A0A1Y5RAK0</accession>
<dbReference type="GO" id="GO:0018669">
    <property type="term" value="F:3-hydroxybenzoate 6-monooxygenase activity"/>
    <property type="evidence" value="ECO:0007669"/>
    <property type="project" value="UniProtKB-EC"/>
</dbReference>
<keyword evidence="5" id="KW-0503">Monooxygenase</keyword>